<dbReference type="AlphaFoldDB" id="A0A449B5J5"/>
<dbReference type="RefSeq" id="WP_036434057.1">
    <property type="nucleotide sequence ID" value="NZ_LR215039.1"/>
</dbReference>
<feature type="transmembrane region" description="Helical" evidence="1">
    <location>
        <begin position="6"/>
        <end position="27"/>
    </location>
</feature>
<dbReference type="EMBL" id="LR215039">
    <property type="protein sequence ID" value="VEU75877.1"/>
    <property type="molecule type" value="Genomic_DNA"/>
</dbReference>
<protein>
    <submittedName>
        <fullName evidence="2">Uncharacterized protein</fullName>
    </submittedName>
</protein>
<proteinExistence type="predicted"/>
<feature type="transmembrane region" description="Helical" evidence="1">
    <location>
        <begin position="109"/>
        <end position="126"/>
    </location>
</feature>
<accession>A0A449B5J5</accession>
<gene>
    <name evidence="2" type="ORF">NCTC10179_00033</name>
</gene>
<dbReference type="KEGG" id="mcou:NCTC10179_00033"/>
<keyword evidence="1" id="KW-0812">Transmembrane</keyword>
<evidence type="ECO:0000313" key="3">
    <source>
        <dbReference type="Proteomes" id="UP000289497"/>
    </source>
</evidence>
<dbReference type="Proteomes" id="UP000289497">
    <property type="component" value="Chromosome"/>
</dbReference>
<sequence>MQEMVLAFLIVGASLHYYWSFIFRNVAIVNQALRFLNLKIKALKKVNTTPTINREIQQGWMQLSKTFSSKKKTLFAIFWSLSLINIAVILYCILALQGIIWEQISVKEIYIAAIVIVSLELIYLIVKPFYYVSIVKSINADLENKQKLSIEEKDFFHFNANENAINEKELVLKVDNFFPCALSYKNIQAIAQLPQDEITLMSLLVTDLDKLSNNKYFKNTNYQGFVSKIQQLKQR</sequence>
<reference evidence="2 3" key="1">
    <citation type="submission" date="2019-01" db="EMBL/GenBank/DDBJ databases">
        <authorList>
            <consortium name="Pathogen Informatics"/>
        </authorList>
    </citation>
    <scope>NUCLEOTIDE SEQUENCE [LARGE SCALE GENOMIC DNA]</scope>
    <source>
        <strain evidence="2 3">NCTC10179</strain>
    </source>
</reference>
<name>A0A449B5J5_9BACT</name>
<keyword evidence="3" id="KW-1185">Reference proteome</keyword>
<keyword evidence="1" id="KW-0472">Membrane</keyword>
<evidence type="ECO:0000313" key="2">
    <source>
        <dbReference type="EMBL" id="VEU75877.1"/>
    </source>
</evidence>
<organism evidence="2 3">
    <name type="scientific">Mycoplasmopsis columboralis</name>
    <dbReference type="NCBI Taxonomy" id="171282"/>
    <lineage>
        <taxon>Bacteria</taxon>
        <taxon>Bacillati</taxon>
        <taxon>Mycoplasmatota</taxon>
        <taxon>Mycoplasmoidales</taxon>
        <taxon>Metamycoplasmataceae</taxon>
        <taxon>Mycoplasmopsis</taxon>
    </lineage>
</organism>
<keyword evidence="1" id="KW-1133">Transmembrane helix</keyword>
<evidence type="ECO:0000256" key="1">
    <source>
        <dbReference type="SAM" id="Phobius"/>
    </source>
</evidence>
<feature type="transmembrane region" description="Helical" evidence="1">
    <location>
        <begin position="74"/>
        <end position="97"/>
    </location>
</feature>